<evidence type="ECO:0000313" key="7">
    <source>
        <dbReference type="EMBL" id="KAK9886570.1"/>
    </source>
</evidence>
<dbReference type="InterPro" id="IPR000832">
    <property type="entry name" value="GPCR_2_secretin-like"/>
</dbReference>
<dbReference type="GO" id="GO:0016020">
    <property type="term" value="C:membrane"/>
    <property type="evidence" value="ECO:0007669"/>
    <property type="project" value="UniProtKB-SubCell"/>
</dbReference>
<proteinExistence type="predicted"/>
<comment type="subcellular location">
    <subcellularLocation>
        <location evidence="1">Membrane</location>
        <topology evidence="1">Multi-pass membrane protein</topology>
    </subcellularLocation>
</comment>
<keyword evidence="4 5" id="KW-0472">Membrane</keyword>
<dbReference type="GO" id="GO:0007166">
    <property type="term" value="P:cell surface receptor signaling pathway"/>
    <property type="evidence" value="ECO:0007669"/>
    <property type="project" value="InterPro"/>
</dbReference>
<feature type="transmembrane region" description="Helical" evidence="5">
    <location>
        <begin position="1496"/>
        <end position="1516"/>
    </location>
</feature>
<dbReference type="Pfam" id="PF00002">
    <property type="entry name" value="7tm_2"/>
    <property type="match status" value="1"/>
</dbReference>
<dbReference type="InterPro" id="IPR053066">
    <property type="entry name" value="ADGR_G7"/>
</dbReference>
<protein>
    <recommendedName>
        <fullName evidence="6">G-protein coupled receptors family 2 profile 2 domain-containing protein</fullName>
    </recommendedName>
</protein>
<dbReference type="InterPro" id="IPR017981">
    <property type="entry name" value="GPCR_2-like_7TM"/>
</dbReference>
<dbReference type="EMBL" id="JARQZJ010000101">
    <property type="protein sequence ID" value="KAK9886570.1"/>
    <property type="molecule type" value="Genomic_DNA"/>
</dbReference>
<feature type="transmembrane region" description="Helical" evidence="5">
    <location>
        <begin position="1468"/>
        <end position="1490"/>
    </location>
</feature>
<evidence type="ECO:0000256" key="3">
    <source>
        <dbReference type="ARBA" id="ARBA00022989"/>
    </source>
</evidence>
<dbReference type="PANTHER" id="PTHR47767">
    <property type="entry name" value="ADHESION G PROTEIN-COUPLED RECEPTOR G7"/>
    <property type="match status" value="1"/>
</dbReference>
<organism evidence="7 8">
    <name type="scientific">Henosepilachna vigintioctopunctata</name>
    <dbReference type="NCBI Taxonomy" id="420089"/>
    <lineage>
        <taxon>Eukaryota</taxon>
        <taxon>Metazoa</taxon>
        <taxon>Ecdysozoa</taxon>
        <taxon>Arthropoda</taxon>
        <taxon>Hexapoda</taxon>
        <taxon>Insecta</taxon>
        <taxon>Pterygota</taxon>
        <taxon>Neoptera</taxon>
        <taxon>Endopterygota</taxon>
        <taxon>Coleoptera</taxon>
        <taxon>Polyphaga</taxon>
        <taxon>Cucujiformia</taxon>
        <taxon>Coccinelloidea</taxon>
        <taxon>Coccinellidae</taxon>
        <taxon>Epilachninae</taxon>
        <taxon>Epilachnini</taxon>
        <taxon>Henosepilachna</taxon>
    </lineage>
</organism>
<keyword evidence="8" id="KW-1185">Reference proteome</keyword>
<evidence type="ECO:0000256" key="1">
    <source>
        <dbReference type="ARBA" id="ARBA00004141"/>
    </source>
</evidence>
<accession>A0AAW1UVQ5</accession>
<dbReference type="InterPro" id="IPR000203">
    <property type="entry name" value="GPS"/>
</dbReference>
<evidence type="ECO:0000256" key="5">
    <source>
        <dbReference type="SAM" id="Phobius"/>
    </source>
</evidence>
<feature type="transmembrane region" description="Helical" evidence="5">
    <location>
        <begin position="1420"/>
        <end position="1448"/>
    </location>
</feature>
<evidence type="ECO:0000259" key="6">
    <source>
        <dbReference type="PROSITE" id="PS50261"/>
    </source>
</evidence>
<evidence type="ECO:0000256" key="2">
    <source>
        <dbReference type="ARBA" id="ARBA00022692"/>
    </source>
</evidence>
<dbReference type="PANTHER" id="PTHR47767:SF1">
    <property type="entry name" value="ADHESION G PROTEIN-COUPLED RECEPTOR G7"/>
    <property type="match status" value="1"/>
</dbReference>
<keyword evidence="3 5" id="KW-1133">Transmembrane helix</keyword>
<feature type="transmembrane region" description="Helical" evidence="5">
    <location>
        <begin position="1274"/>
        <end position="1297"/>
    </location>
</feature>
<feature type="transmembrane region" description="Helical" evidence="5">
    <location>
        <begin position="1345"/>
        <end position="1366"/>
    </location>
</feature>
<dbReference type="GO" id="GO:0004930">
    <property type="term" value="F:G protein-coupled receptor activity"/>
    <property type="evidence" value="ECO:0007669"/>
    <property type="project" value="InterPro"/>
</dbReference>
<feature type="transmembrane region" description="Helical" evidence="5">
    <location>
        <begin position="1378"/>
        <end position="1400"/>
    </location>
</feature>
<evidence type="ECO:0000256" key="4">
    <source>
        <dbReference type="ARBA" id="ARBA00023136"/>
    </source>
</evidence>
<dbReference type="Gene3D" id="2.60.220.50">
    <property type="match status" value="1"/>
</dbReference>
<dbReference type="Pfam" id="PF01825">
    <property type="entry name" value="GPS"/>
    <property type="match status" value="1"/>
</dbReference>
<dbReference type="InterPro" id="IPR046338">
    <property type="entry name" value="GAIN_dom_sf"/>
</dbReference>
<keyword evidence="2 5" id="KW-0812">Transmembrane</keyword>
<name>A0AAW1UVQ5_9CUCU</name>
<comment type="caution">
    <text evidence="7">The sequence shown here is derived from an EMBL/GenBank/DDBJ whole genome shotgun (WGS) entry which is preliminary data.</text>
</comment>
<sequence>MFIFQTCGPSVNTTSHVLWPATEGETCTLSIPGCIDYTTHTLQIKCCEGGDFDDVSCIYDTNIKDPRCFEGMQSTIGNDKSVNMCYTKDNSKYPVDCKSKTGRMISMDVKLLSEIGGVEQDIWVPIERFGKTFRYTSLDHLYMDPNQSSSPELNGYCMALINSMFHTVSCNEFHLGICLDYPYVIYKIAVGEMHAIFSSVKTFCNEAGSNRFCSSFIDYHTPLNIAYFSSRKYFSNQYIFLQKKNLRVVLQIGQQNVQCFDGFVLLFVALSKDDWATFSDMSVPFQVYDYTQEEELTTPPKIAVIKYDTSIFIKGYFSENIKSIQKDTCSVYCFFNDSDTLKKIDVEINTIWPFTLDLDRGSIWCEAFDYDLNIIKSNVLEIQSKNESNGYISRLIIVFKNSNKCTLNIEVIQNLIEAATKDDRTFIPSIEVKTCEIYYKNVDVRIMWYLIQPVQTVEEIDENFLRLKGIITNMQKVNSPEIEYISVLFLGHTDYCLKDIMYFENRVFIWPTLPKNQCVSSKPLCYQVKQNVTTINGRQCVAHSTGNNQESSWMDVKSCNNNLTFILEQLLLLEDNDNAILDDLNILLEYWYHIFKPLDVHLLSEILSRLSHSQTIYQTLSTFPRIVSNLHKIEKEVLRHSQEQYNATDSILDTLTNLYATYRTKEPFTDTYYSNVAVDLIPPFIIPEYKIPYLELIMSYLTFYPFSNHVVLSIFFKNYLFYGDLAANHDDAIIFQALTPDSNHYVPFTIFPINVGIKGQYCSCWNYGLSSINSKWQNVTVIKEGSKHVCIFKTASYCSVFHSDSEMQFEYVSKLSINYNVFLIFYSYSLQVALNEILDKVFSAEADISLEIEETVDYFISTAKYYFLRFNFAIPQGSVHDIELESERLYKCLQKVSVMTNDVITKIEVQYIHHREFCKYEATGDTESGIFEWPLTKVGHSAESIPTCYSSNEGRAYIVTRKCLDNATEGAYWEESQPCSLSSEVTNGLQYLIDNFNYTVANDVLNKVDNMIKNIPQYFDSKDLSLIAQIFELLSSVTEQTVLEFSSLSSIASGVQMLNASVLLDSQKNYNSTDRILYNLDTILISSKVQGNYSLKNPEFYVTGLSSCKNCRGAILQVFENHYNVTIVEDKVDYNLLTEYENFEAAIVFNDSLLKDIHKLENYSVIIAIFFKDVLFNEVTAEHKVTNVFGILIPNYKAEIFPGAINLIYKNDIHAKDCAFWEYGNKNRVPISGSWKKEGNSHLEKTFFTCQYNHTTHFAMLIGSADQDSEIATVLTNIGCTLSIAGLLGILVTGLIFEKWRRNVGNIILSNFVLTILFQIGLYYLSGFVKIFFAKTDACIFTGAFLHYSVVSEFCWMLIIAVLQFKRFVQVFTGPPKYLILKSLFVGWVLPFVPVVSILATDPNSYTSGMDELCYPTKLGLYLGVWLPIAIIIFINFIIFSYIMYSIFHRKTECVDTVTNEVIFQWRLAFLLFFMLGLTWSFAFIGQFVFSDLFLNLFSLCATLQGFVMFLFFIVFDKRTRSMYTLLFKKLLKKYTF</sequence>
<reference evidence="7 8" key="1">
    <citation type="submission" date="2023-03" db="EMBL/GenBank/DDBJ databases">
        <title>Genome insight into feeding habits of ladybird beetles.</title>
        <authorList>
            <person name="Li H.-S."/>
            <person name="Huang Y.-H."/>
            <person name="Pang H."/>
        </authorList>
    </citation>
    <scope>NUCLEOTIDE SEQUENCE [LARGE SCALE GENOMIC DNA]</scope>
    <source>
        <strain evidence="7">SYSU_2023b</strain>
        <tissue evidence="7">Whole body</tissue>
    </source>
</reference>
<gene>
    <name evidence="7" type="ORF">WA026_017498</name>
</gene>
<evidence type="ECO:0000313" key="8">
    <source>
        <dbReference type="Proteomes" id="UP001431783"/>
    </source>
</evidence>
<feature type="domain" description="G-protein coupled receptors family 2 profile 2" evidence="6">
    <location>
        <begin position="1272"/>
        <end position="1517"/>
    </location>
</feature>
<dbReference type="Proteomes" id="UP001431783">
    <property type="component" value="Unassembled WGS sequence"/>
</dbReference>
<feature type="transmembrane region" description="Helical" evidence="5">
    <location>
        <begin position="1304"/>
        <end position="1325"/>
    </location>
</feature>
<dbReference type="CDD" id="cd15040">
    <property type="entry name" value="7tmB2_Adhesion"/>
    <property type="match status" value="1"/>
</dbReference>
<dbReference type="PROSITE" id="PS50261">
    <property type="entry name" value="G_PROTEIN_RECEP_F2_4"/>
    <property type="match status" value="1"/>
</dbReference>
<dbReference type="Gene3D" id="1.20.1070.10">
    <property type="entry name" value="Rhodopsin 7-helix transmembrane proteins"/>
    <property type="match status" value="1"/>
</dbReference>